<dbReference type="AlphaFoldDB" id="A0A0F8Y7V2"/>
<dbReference type="Pfam" id="PF02504">
    <property type="entry name" value="FA_synthesis"/>
    <property type="match status" value="1"/>
</dbReference>
<comment type="subunit">
    <text evidence="10">Homodimer. Probably interacts with PlsY.</text>
</comment>
<keyword evidence="8" id="KW-1208">Phospholipid metabolism</keyword>
<dbReference type="PIRSF" id="PIRSF002465">
    <property type="entry name" value="Phsphlp_syn_PlsX"/>
    <property type="match status" value="1"/>
</dbReference>
<evidence type="ECO:0000256" key="5">
    <source>
        <dbReference type="ARBA" id="ARBA00022679"/>
    </source>
</evidence>
<dbReference type="PANTHER" id="PTHR30100:SF1">
    <property type="entry name" value="PHOSPHATE ACYLTRANSFERASE"/>
    <property type="match status" value="1"/>
</dbReference>
<dbReference type="GO" id="GO:0008654">
    <property type="term" value="P:phospholipid biosynthetic process"/>
    <property type="evidence" value="ECO:0007669"/>
    <property type="project" value="UniProtKB-KW"/>
</dbReference>
<proteinExistence type="inferred from homology"/>
<gene>
    <name evidence="11" type="ORF">LCGC14_2852780</name>
</gene>
<keyword evidence="4" id="KW-0444">Lipid biosynthesis</keyword>
<keyword evidence="5" id="KW-0808">Transferase</keyword>
<evidence type="ECO:0000313" key="11">
    <source>
        <dbReference type="EMBL" id="KKK77522.1"/>
    </source>
</evidence>
<dbReference type="PANTHER" id="PTHR30100">
    <property type="entry name" value="FATTY ACID/PHOSPHOLIPID SYNTHESIS PROTEIN PLSX"/>
    <property type="match status" value="1"/>
</dbReference>
<dbReference type="GO" id="GO:0005737">
    <property type="term" value="C:cytoplasm"/>
    <property type="evidence" value="ECO:0007669"/>
    <property type="project" value="UniProtKB-SubCell"/>
</dbReference>
<keyword evidence="7" id="KW-0594">Phospholipid biosynthesis</keyword>
<evidence type="ECO:0000256" key="3">
    <source>
        <dbReference type="ARBA" id="ARBA00022490"/>
    </source>
</evidence>
<dbReference type="EMBL" id="LAZR01054916">
    <property type="protein sequence ID" value="KKK77522.1"/>
    <property type="molecule type" value="Genomic_DNA"/>
</dbReference>
<dbReference type="InterPro" id="IPR012281">
    <property type="entry name" value="Phospholipid_synth_PlsX-like"/>
</dbReference>
<dbReference type="GO" id="GO:0006633">
    <property type="term" value="P:fatty acid biosynthetic process"/>
    <property type="evidence" value="ECO:0007669"/>
    <property type="project" value="InterPro"/>
</dbReference>
<evidence type="ECO:0000256" key="8">
    <source>
        <dbReference type="ARBA" id="ARBA00023264"/>
    </source>
</evidence>
<dbReference type="EC" id="2.3.1.274" evidence="9"/>
<evidence type="ECO:0000256" key="10">
    <source>
        <dbReference type="ARBA" id="ARBA00046608"/>
    </source>
</evidence>
<protein>
    <recommendedName>
        <fullName evidence="9">phosphate acyltransferase</fullName>
        <ecNumber evidence="9">2.3.1.274</ecNumber>
    </recommendedName>
</protein>
<comment type="caution">
    <text evidence="11">The sequence shown here is derived from an EMBL/GenBank/DDBJ whole genome shotgun (WGS) entry which is preliminary data.</text>
</comment>
<dbReference type="Gene3D" id="3.40.718.10">
    <property type="entry name" value="Isopropylmalate Dehydrogenase"/>
    <property type="match status" value="1"/>
</dbReference>
<sequence>MRIALDAMGGDYAPDEIIKGAVEACELLDTDDELILVGVEDSIESQLSLLKADRAKLRIVHAPDIIGMDEAPIESLRKKRKSSIAVMVRMASHGQTDAVISAGNTGACVAACQLRMRNLEGINRPGIAAVLPTLGGPVTTCDVGANVACRPINLYQYAVMATIYSRQMFGIDNPRVGIMSIGEEAAKGNELVKKTRELLESDSKINFIGNLEGRDIFEGVCDVAICEGFVGNIILKLTEGLVDMLFKAIKTELMSEDLKLAVQFKPIMTQIYKKYDYHEYGGAPLLGANGNAMICHGSSKSRTIKNAIAASKKFYTLKINERIIKHLSNSSVRPNSD</sequence>
<dbReference type="SUPFAM" id="SSF53659">
    <property type="entry name" value="Isocitrate/Isopropylmalate dehydrogenase-like"/>
    <property type="match status" value="1"/>
</dbReference>
<organism evidence="11">
    <name type="scientific">marine sediment metagenome</name>
    <dbReference type="NCBI Taxonomy" id="412755"/>
    <lineage>
        <taxon>unclassified sequences</taxon>
        <taxon>metagenomes</taxon>
        <taxon>ecological metagenomes</taxon>
    </lineage>
</organism>
<dbReference type="GO" id="GO:0043811">
    <property type="term" value="F:phosphate:acyl-[acyl carrier protein] acyltransferase activity"/>
    <property type="evidence" value="ECO:0007669"/>
    <property type="project" value="UniProtKB-EC"/>
</dbReference>
<dbReference type="NCBIfam" id="TIGR00182">
    <property type="entry name" value="plsX"/>
    <property type="match status" value="1"/>
</dbReference>
<name>A0A0F8Y7V2_9ZZZZ</name>
<evidence type="ECO:0000256" key="4">
    <source>
        <dbReference type="ARBA" id="ARBA00022516"/>
    </source>
</evidence>
<comment type="catalytic activity">
    <reaction evidence="1">
        <text>a fatty acyl-[ACP] + phosphate = an acyl phosphate + holo-[ACP]</text>
        <dbReference type="Rhea" id="RHEA:42292"/>
        <dbReference type="Rhea" id="RHEA-COMP:9685"/>
        <dbReference type="Rhea" id="RHEA-COMP:14125"/>
        <dbReference type="ChEBI" id="CHEBI:43474"/>
        <dbReference type="ChEBI" id="CHEBI:59918"/>
        <dbReference type="ChEBI" id="CHEBI:64479"/>
        <dbReference type="ChEBI" id="CHEBI:138651"/>
        <dbReference type="EC" id="2.3.1.274"/>
    </reaction>
</comment>
<evidence type="ECO:0000256" key="9">
    <source>
        <dbReference type="ARBA" id="ARBA00024069"/>
    </source>
</evidence>
<dbReference type="HAMAP" id="MF_00019">
    <property type="entry name" value="PlsX"/>
    <property type="match status" value="1"/>
</dbReference>
<dbReference type="InterPro" id="IPR003664">
    <property type="entry name" value="FA_synthesis"/>
</dbReference>
<accession>A0A0F8Y7V2</accession>
<evidence type="ECO:0000256" key="2">
    <source>
        <dbReference type="ARBA" id="ARBA00004496"/>
    </source>
</evidence>
<reference evidence="11" key="1">
    <citation type="journal article" date="2015" name="Nature">
        <title>Complex archaea that bridge the gap between prokaryotes and eukaryotes.</title>
        <authorList>
            <person name="Spang A."/>
            <person name="Saw J.H."/>
            <person name="Jorgensen S.L."/>
            <person name="Zaremba-Niedzwiedzka K."/>
            <person name="Martijn J."/>
            <person name="Lind A.E."/>
            <person name="van Eijk R."/>
            <person name="Schleper C."/>
            <person name="Guy L."/>
            <person name="Ettema T.J."/>
        </authorList>
    </citation>
    <scope>NUCLEOTIDE SEQUENCE</scope>
</reference>
<evidence type="ECO:0000256" key="1">
    <source>
        <dbReference type="ARBA" id="ARBA00001232"/>
    </source>
</evidence>
<evidence type="ECO:0000256" key="6">
    <source>
        <dbReference type="ARBA" id="ARBA00023098"/>
    </source>
</evidence>
<evidence type="ECO:0000256" key="7">
    <source>
        <dbReference type="ARBA" id="ARBA00023209"/>
    </source>
</evidence>
<comment type="subcellular location">
    <subcellularLocation>
        <location evidence="2">Cytoplasm</location>
    </subcellularLocation>
</comment>
<keyword evidence="3" id="KW-0963">Cytoplasm</keyword>
<keyword evidence="6" id="KW-0443">Lipid metabolism</keyword>